<dbReference type="EMBL" id="CAXIEN010000025">
    <property type="protein sequence ID" value="CAL1267002.1"/>
    <property type="molecule type" value="Genomic_DNA"/>
</dbReference>
<keyword evidence="1" id="KW-0479">Metal-binding</keyword>
<dbReference type="Pfam" id="PF05485">
    <property type="entry name" value="THAP"/>
    <property type="match status" value="1"/>
</dbReference>
<dbReference type="GO" id="GO:0008270">
    <property type="term" value="F:zinc ion binding"/>
    <property type="evidence" value="ECO:0007669"/>
    <property type="project" value="UniProtKB-KW"/>
</dbReference>
<keyword evidence="3" id="KW-0862">Zinc</keyword>
<dbReference type="SUPFAM" id="SSF57716">
    <property type="entry name" value="Glucocorticoid receptor-like (DNA-binding domain)"/>
    <property type="match status" value="1"/>
</dbReference>
<feature type="domain" description="THAP-type" evidence="5">
    <location>
        <begin position="12"/>
        <end position="54"/>
    </location>
</feature>
<evidence type="ECO:0000256" key="3">
    <source>
        <dbReference type="ARBA" id="ARBA00022833"/>
    </source>
</evidence>
<protein>
    <recommendedName>
        <fullName evidence="5">THAP-type domain-containing protein</fullName>
    </recommendedName>
</protein>
<comment type="caution">
    <text evidence="6">The sequence shown here is derived from an EMBL/GenBank/DDBJ whole genome shotgun (WGS) entry which is preliminary data.</text>
</comment>
<evidence type="ECO:0000313" key="6">
    <source>
        <dbReference type="EMBL" id="CAL1267002.1"/>
    </source>
</evidence>
<organism evidence="6 7">
    <name type="scientific">Larinioides sclopetarius</name>
    <dbReference type="NCBI Taxonomy" id="280406"/>
    <lineage>
        <taxon>Eukaryota</taxon>
        <taxon>Metazoa</taxon>
        <taxon>Ecdysozoa</taxon>
        <taxon>Arthropoda</taxon>
        <taxon>Chelicerata</taxon>
        <taxon>Arachnida</taxon>
        <taxon>Araneae</taxon>
        <taxon>Araneomorphae</taxon>
        <taxon>Entelegynae</taxon>
        <taxon>Araneoidea</taxon>
        <taxon>Araneidae</taxon>
        <taxon>Larinioides</taxon>
    </lineage>
</organism>
<evidence type="ECO:0000256" key="2">
    <source>
        <dbReference type="ARBA" id="ARBA00022771"/>
    </source>
</evidence>
<evidence type="ECO:0000256" key="4">
    <source>
        <dbReference type="ARBA" id="ARBA00023125"/>
    </source>
</evidence>
<keyword evidence="2" id="KW-0863">Zinc-finger</keyword>
<reference evidence="6 7" key="1">
    <citation type="submission" date="2024-04" db="EMBL/GenBank/DDBJ databases">
        <authorList>
            <person name="Rising A."/>
            <person name="Reimegard J."/>
            <person name="Sonavane S."/>
            <person name="Akerstrom W."/>
            <person name="Nylinder S."/>
            <person name="Hedman E."/>
            <person name="Kallberg Y."/>
        </authorList>
    </citation>
    <scope>NUCLEOTIDE SEQUENCE [LARGE SCALE GENOMIC DNA]</scope>
</reference>
<dbReference type="AlphaFoldDB" id="A0AAV1Z7K8"/>
<evidence type="ECO:0000256" key="1">
    <source>
        <dbReference type="ARBA" id="ARBA00022723"/>
    </source>
</evidence>
<proteinExistence type="predicted"/>
<dbReference type="GO" id="GO:0003677">
    <property type="term" value="F:DNA binding"/>
    <property type="evidence" value="ECO:0007669"/>
    <property type="project" value="UniProtKB-KW"/>
</dbReference>
<evidence type="ECO:0000313" key="7">
    <source>
        <dbReference type="Proteomes" id="UP001497382"/>
    </source>
</evidence>
<keyword evidence="7" id="KW-1185">Reference proteome</keyword>
<accession>A0AAV1Z7K8</accession>
<sequence length="65" mass="7516">MKLDVRNGVDLLRRENFTPTNASKICSKHFDDECFDRMKFGGTWLKADAKPIIFFTATYNAKKGR</sequence>
<keyword evidence="4" id="KW-0238">DNA-binding</keyword>
<dbReference type="Proteomes" id="UP001497382">
    <property type="component" value="Unassembled WGS sequence"/>
</dbReference>
<dbReference type="InterPro" id="IPR006612">
    <property type="entry name" value="THAP_Znf"/>
</dbReference>
<gene>
    <name evidence="6" type="ORF">LARSCL_LOCUS3401</name>
</gene>
<evidence type="ECO:0000259" key="5">
    <source>
        <dbReference type="Pfam" id="PF05485"/>
    </source>
</evidence>
<name>A0AAV1Z7K8_9ARAC</name>